<proteinExistence type="predicted"/>
<dbReference type="RefSeq" id="XP_028884971.1">
    <property type="nucleotide sequence ID" value="XM_029023775.1"/>
</dbReference>
<dbReference type="VEuPathDB" id="TriTrypDB:TM35_000073290"/>
<dbReference type="Proteomes" id="UP000192257">
    <property type="component" value="Unassembled WGS sequence"/>
</dbReference>
<feature type="compositionally biased region" description="Low complexity" evidence="1">
    <location>
        <begin position="73"/>
        <end position="101"/>
    </location>
</feature>
<comment type="caution">
    <text evidence="2">The sequence shown here is derived from an EMBL/GenBank/DDBJ whole genome shotgun (WGS) entry which is preliminary data.</text>
</comment>
<accession>A0A1X0P1Y2</accession>
<dbReference type="EMBL" id="NBCO01000007">
    <property type="protein sequence ID" value="ORC90905.1"/>
    <property type="molecule type" value="Genomic_DNA"/>
</dbReference>
<dbReference type="GeneID" id="39983555"/>
<feature type="compositionally biased region" description="Basic and acidic residues" evidence="1">
    <location>
        <begin position="42"/>
        <end position="57"/>
    </location>
</feature>
<sequence>MKGLEEWLASTTESEEEEEGEATTTTTTAIGRTRGQGTVVSTREDIRARQEEMRDRMQQLLGSKITEGENNDNKNQNSKNKSKSISSVSSSSSRTKQSKNSAGNSSKEKKKDDGINTSTVEEENNKREYRCVEVMVVDRGTQTTTTVGCQTDPILPYQPLPGATLPIPTIYSSSSSNPPCCCCRCCCCSCGGMGNKNAGVRRPYAKALEAKELPTRFKEQIEMIQNSIDIMIARYNLPPPPPFSSV</sequence>
<protein>
    <submittedName>
        <fullName evidence="2">Uncharacterized protein</fullName>
    </submittedName>
</protein>
<name>A0A1X0P1Y2_9TRYP</name>
<evidence type="ECO:0000256" key="1">
    <source>
        <dbReference type="SAM" id="MobiDB-lite"/>
    </source>
</evidence>
<organism evidence="2 3">
    <name type="scientific">Trypanosoma theileri</name>
    <dbReference type="NCBI Taxonomy" id="67003"/>
    <lineage>
        <taxon>Eukaryota</taxon>
        <taxon>Discoba</taxon>
        <taxon>Euglenozoa</taxon>
        <taxon>Kinetoplastea</taxon>
        <taxon>Metakinetoplastina</taxon>
        <taxon>Trypanosomatida</taxon>
        <taxon>Trypanosomatidae</taxon>
        <taxon>Trypanosoma</taxon>
    </lineage>
</organism>
<dbReference type="AlphaFoldDB" id="A0A1X0P1Y2"/>
<reference evidence="2 3" key="1">
    <citation type="submission" date="2017-03" db="EMBL/GenBank/DDBJ databases">
        <title>An alternative strategy for trypanosome survival in the mammalian bloodstream revealed through genome and transcriptome analysis of the ubiquitous bovine parasite Trypanosoma (Megatrypanum) theileri.</title>
        <authorList>
            <person name="Kelly S."/>
            <person name="Ivens A."/>
            <person name="Mott A."/>
            <person name="O'Neill E."/>
            <person name="Emms D."/>
            <person name="Macleod O."/>
            <person name="Voorheis P."/>
            <person name="Matthews J."/>
            <person name="Matthews K."/>
            <person name="Carrington M."/>
        </authorList>
    </citation>
    <scope>NUCLEOTIDE SEQUENCE [LARGE SCALE GENOMIC DNA]</scope>
    <source>
        <strain evidence="2">Edinburgh</strain>
    </source>
</reference>
<feature type="compositionally biased region" description="Low complexity" evidence="1">
    <location>
        <begin position="1"/>
        <end position="12"/>
    </location>
</feature>
<evidence type="ECO:0000313" key="2">
    <source>
        <dbReference type="EMBL" id="ORC90905.1"/>
    </source>
</evidence>
<feature type="region of interest" description="Disordered" evidence="1">
    <location>
        <begin position="1"/>
        <end position="123"/>
    </location>
</feature>
<dbReference type="OrthoDB" id="253124at2759"/>
<gene>
    <name evidence="2" type="ORF">TM35_000073290</name>
</gene>
<keyword evidence="3" id="KW-1185">Reference proteome</keyword>
<evidence type="ECO:0000313" key="3">
    <source>
        <dbReference type="Proteomes" id="UP000192257"/>
    </source>
</evidence>